<dbReference type="STRING" id="301148.B4135_0352"/>
<sequence length="97" mass="10638">MADRNIMADSPVNKVDIGHSPSCRIPQAGHLDEWQSPTAGPDFPDFRKKTFPKPTDGPAGRSPSPLEHSQKMAAGPGPPLKITPFTNNPFPHFFRYS</sequence>
<feature type="compositionally biased region" description="Low complexity" evidence="1">
    <location>
        <begin position="83"/>
        <end position="97"/>
    </location>
</feature>
<gene>
    <name evidence="2" type="ORF">B4135_0352</name>
</gene>
<proteinExistence type="predicted"/>
<evidence type="ECO:0000256" key="1">
    <source>
        <dbReference type="SAM" id="MobiDB-lite"/>
    </source>
</evidence>
<dbReference type="EMBL" id="LQYT01000040">
    <property type="protein sequence ID" value="KYD19448.1"/>
    <property type="molecule type" value="Genomic_DNA"/>
</dbReference>
<feature type="region of interest" description="Disordered" evidence="1">
    <location>
        <begin position="1"/>
        <end position="97"/>
    </location>
</feature>
<organism evidence="2 3">
    <name type="scientific">Caldibacillus debilis</name>
    <dbReference type="NCBI Taxonomy" id="301148"/>
    <lineage>
        <taxon>Bacteria</taxon>
        <taxon>Bacillati</taxon>
        <taxon>Bacillota</taxon>
        <taxon>Bacilli</taxon>
        <taxon>Bacillales</taxon>
        <taxon>Bacillaceae</taxon>
        <taxon>Caldibacillus</taxon>
    </lineage>
</organism>
<dbReference type="Proteomes" id="UP000075683">
    <property type="component" value="Unassembled WGS sequence"/>
</dbReference>
<accession>A0A150M4I5</accession>
<reference evidence="2 3" key="1">
    <citation type="submission" date="2016-01" db="EMBL/GenBank/DDBJ databases">
        <title>Draft Genome Sequences of Seven Thermophilic Sporeformers Isolated from Foods.</title>
        <authorList>
            <person name="Berendsen E.M."/>
            <person name="Wells-Bennik M.H."/>
            <person name="Krawcyk A.O."/>
            <person name="De Jong A."/>
            <person name="Holsappel S."/>
            <person name="Eijlander R.T."/>
            <person name="Kuipers O.P."/>
        </authorList>
    </citation>
    <scope>NUCLEOTIDE SEQUENCE [LARGE SCALE GENOMIC DNA]</scope>
    <source>
        <strain evidence="2 3">B4135</strain>
    </source>
</reference>
<protein>
    <submittedName>
        <fullName evidence="2">Uncharacterized protein</fullName>
    </submittedName>
</protein>
<evidence type="ECO:0000313" key="3">
    <source>
        <dbReference type="Proteomes" id="UP000075683"/>
    </source>
</evidence>
<name>A0A150M4I5_9BACI</name>
<evidence type="ECO:0000313" key="2">
    <source>
        <dbReference type="EMBL" id="KYD19448.1"/>
    </source>
</evidence>
<comment type="caution">
    <text evidence="2">The sequence shown here is derived from an EMBL/GenBank/DDBJ whole genome shotgun (WGS) entry which is preliminary data.</text>
</comment>
<dbReference type="AlphaFoldDB" id="A0A150M4I5"/>